<accession>A0ABP9XEX4</accession>
<gene>
    <name evidence="1" type="ORF">Dalu01_02336</name>
</gene>
<protein>
    <recommendedName>
        <fullName evidence="3">Single-stranded DNA-binding protein</fullName>
    </recommendedName>
</protein>
<proteinExistence type="predicted"/>
<reference evidence="1 2" key="1">
    <citation type="submission" date="2024-02" db="EMBL/GenBank/DDBJ databases">
        <title>Deinococcus aluminii NBRC 112889.</title>
        <authorList>
            <person name="Ichikawa N."/>
            <person name="Katano-Makiyama Y."/>
            <person name="Hidaka K."/>
        </authorList>
    </citation>
    <scope>NUCLEOTIDE SEQUENCE [LARGE SCALE GENOMIC DNA]</scope>
    <source>
        <strain evidence="1 2">NBRC 112889</strain>
    </source>
</reference>
<dbReference type="InterPro" id="IPR012340">
    <property type="entry name" value="NA-bd_OB-fold"/>
</dbReference>
<dbReference type="RefSeq" id="WP_345454790.1">
    <property type="nucleotide sequence ID" value="NZ_BAABRV010000005.1"/>
</dbReference>
<comment type="caution">
    <text evidence="1">The sequence shown here is derived from an EMBL/GenBank/DDBJ whole genome shotgun (WGS) entry which is preliminary data.</text>
</comment>
<dbReference type="Proteomes" id="UP001404956">
    <property type="component" value="Unassembled WGS sequence"/>
</dbReference>
<evidence type="ECO:0000313" key="2">
    <source>
        <dbReference type="Proteomes" id="UP001404956"/>
    </source>
</evidence>
<sequence>MLNLTTGTHVEFTAALCRSAALKPGGQFATFTLAGEFERPRGEGEPVRTVFYQRAVASGRLAARLGTLGAGEAVTGTGVLATLDGELVVAVQEAARLPHDPVRLELDGRGGARLLLARFRVGARGVLISEPSSERLENGVPVANARLGLTPRREGEGAPGQLVPVELAAYGDFAELLREQAKGSYLKVWGLLQHRQGTQQRFTRLEMLDAEVLHETRALV</sequence>
<dbReference type="EMBL" id="BAABRV010000005">
    <property type="protein sequence ID" value="GAA5533928.1"/>
    <property type="molecule type" value="Genomic_DNA"/>
</dbReference>
<organism evidence="1 2">
    <name type="scientific">Deinococcus aluminii</name>
    <dbReference type="NCBI Taxonomy" id="1656885"/>
    <lineage>
        <taxon>Bacteria</taxon>
        <taxon>Thermotogati</taxon>
        <taxon>Deinococcota</taxon>
        <taxon>Deinococci</taxon>
        <taxon>Deinococcales</taxon>
        <taxon>Deinococcaceae</taxon>
        <taxon>Deinococcus</taxon>
    </lineage>
</organism>
<dbReference type="Gene3D" id="2.40.50.140">
    <property type="entry name" value="Nucleic acid-binding proteins"/>
    <property type="match status" value="1"/>
</dbReference>
<evidence type="ECO:0000313" key="1">
    <source>
        <dbReference type="EMBL" id="GAA5533928.1"/>
    </source>
</evidence>
<dbReference type="SUPFAM" id="SSF50249">
    <property type="entry name" value="Nucleic acid-binding proteins"/>
    <property type="match status" value="1"/>
</dbReference>
<name>A0ABP9XEX4_9DEIO</name>
<evidence type="ECO:0008006" key="3">
    <source>
        <dbReference type="Google" id="ProtNLM"/>
    </source>
</evidence>
<keyword evidence="2" id="KW-1185">Reference proteome</keyword>